<keyword evidence="7 12" id="KW-0418">Kinase</keyword>
<keyword evidence="10" id="KW-0812">Transmembrane</keyword>
<dbReference type="SMART" id="SM00388">
    <property type="entry name" value="HisKA"/>
    <property type="match status" value="1"/>
</dbReference>
<dbReference type="InterPro" id="IPR003594">
    <property type="entry name" value="HATPase_dom"/>
</dbReference>
<dbReference type="PANTHER" id="PTHR44936:SF9">
    <property type="entry name" value="SENSOR PROTEIN CREC"/>
    <property type="match status" value="1"/>
</dbReference>
<evidence type="ECO:0000256" key="8">
    <source>
        <dbReference type="ARBA" id="ARBA00023012"/>
    </source>
</evidence>
<reference evidence="12 13" key="1">
    <citation type="submission" date="2019-10" db="EMBL/GenBank/DDBJ databases">
        <title>Draft whole-genome sequence of the purple nonsulfur photosynthetic bacterium Roseospira navarrensis DSM 15114.</title>
        <authorList>
            <person name="Kyndt J.A."/>
            <person name="Meyer T.E."/>
        </authorList>
    </citation>
    <scope>NUCLEOTIDE SEQUENCE [LARGE SCALE GENOMIC DNA]</scope>
    <source>
        <strain evidence="12 13">DSM 15114</strain>
    </source>
</reference>
<keyword evidence="10" id="KW-1133">Transmembrane helix</keyword>
<keyword evidence="10" id="KW-0472">Membrane</keyword>
<keyword evidence="5" id="KW-0597">Phosphoprotein</keyword>
<evidence type="ECO:0000256" key="4">
    <source>
        <dbReference type="ARBA" id="ARBA00022475"/>
    </source>
</evidence>
<dbReference type="Gene3D" id="1.10.287.130">
    <property type="match status" value="1"/>
</dbReference>
<protein>
    <recommendedName>
        <fullName evidence="3">histidine kinase</fullName>
        <ecNumber evidence="3">2.7.13.3</ecNumber>
    </recommendedName>
</protein>
<evidence type="ECO:0000256" key="10">
    <source>
        <dbReference type="SAM" id="Phobius"/>
    </source>
</evidence>
<dbReference type="InterPro" id="IPR036890">
    <property type="entry name" value="HATPase_C_sf"/>
</dbReference>
<evidence type="ECO:0000256" key="1">
    <source>
        <dbReference type="ARBA" id="ARBA00000085"/>
    </source>
</evidence>
<keyword evidence="8" id="KW-0902">Two-component regulatory system</keyword>
<dbReference type="InterPro" id="IPR004358">
    <property type="entry name" value="Sig_transdc_His_kin-like_C"/>
</dbReference>
<comment type="subcellular location">
    <subcellularLocation>
        <location evidence="2">Cell membrane</location>
        <topology evidence="2">Multi-pass membrane protein</topology>
    </subcellularLocation>
</comment>
<dbReference type="CDD" id="cd00082">
    <property type="entry name" value="HisKA"/>
    <property type="match status" value="1"/>
</dbReference>
<evidence type="ECO:0000256" key="9">
    <source>
        <dbReference type="ARBA" id="ARBA00023026"/>
    </source>
</evidence>
<evidence type="ECO:0000256" key="6">
    <source>
        <dbReference type="ARBA" id="ARBA00022679"/>
    </source>
</evidence>
<dbReference type="PANTHER" id="PTHR44936">
    <property type="entry name" value="SENSOR PROTEIN CREC"/>
    <property type="match status" value="1"/>
</dbReference>
<keyword evidence="4" id="KW-1003">Cell membrane</keyword>
<evidence type="ECO:0000313" key="13">
    <source>
        <dbReference type="Proteomes" id="UP000434582"/>
    </source>
</evidence>
<accession>A0A7X1ZGV2</accession>
<dbReference type="AlphaFoldDB" id="A0A7X1ZGV2"/>
<dbReference type="PRINTS" id="PR00344">
    <property type="entry name" value="BCTRLSENSOR"/>
</dbReference>
<dbReference type="PROSITE" id="PS50109">
    <property type="entry name" value="HIS_KIN"/>
    <property type="match status" value="1"/>
</dbReference>
<evidence type="ECO:0000256" key="7">
    <source>
        <dbReference type="ARBA" id="ARBA00022777"/>
    </source>
</evidence>
<dbReference type="OrthoDB" id="7818322at2"/>
<gene>
    <name evidence="12" type="ORF">GHC57_16550</name>
</gene>
<dbReference type="Proteomes" id="UP000434582">
    <property type="component" value="Unassembled WGS sequence"/>
</dbReference>
<organism evidence="12 13">
    <name type="scientific">Roseospira navarrensis</name>
    <dbReference type="NCBI Taxonomy" id="140058"/>
    <lineage>
        <taxon>Bacteria</taxon>
        <taxon>Pseudomonadati</taxon>
        <taxon>Pseudomonadota</taxon>
        <taxon>Alphaproteobacteria</taxon>
        <taxon>Rhodospirillales</taxon>
        <taxon>Rhodospirillaceae</taxon>
        <taxon>Roseospira</taxon>
    </lineage>
</organism>
<proteinExistence type="predicted"/>
<evidence type="ECO:0000256" key="5">
    <source>
        <dbReference type="ARBA" id="ARBA00022553"/>
    </source>
</evidence>
<keyword evidence="6" id="KW-0808">Transferase</keyword>
<dbReference type="SUPFAM" id="SSF55874">
    <property type="entry name" value="ATPase domain of HSP90 chaperone/DNA topoisomerase II/histidine kinase"/>
    <property type="match status" value="1"/>
</dbReference>
<dbReference type="InterPro" id="IPR003661">
    <property type="entry name" value="HisK_dim/P_dom"/>
</dbReference>
<keyword evidence="9" id="KW-0843">Virulence</keyword>
<dbReference type="GO" id="GO:0005886">
    <property type="term" value="C:plasma membrane"/>
    <property type="evidence" value="ECO:0007669"/>
    <property type="project" value="UniProtKB-SubCell"/>
</dbReference>
<name>A0A7X1ZGV2_9PROT</name>
<dbReference type="InterPro" id="IPR050980">
    <property type="entry name" value="2C_sensor_his_kinase"/>
</dbReference>
<dbReference type="RefSeq" id="WP_153346276.1">
    <property type="nucleotide sequence ID" value="NZ_WIVE01000072.1"/>
</dbReference>
<dbReference type="InterPro" id="IPR036097">
    <property type="entry name" value="HisK_dim/P_sf"/>
</dbReference>
<dbReference type="Pfam" id="PF02518">
    <property type="entry name" value="HATPase_c"/>
    <property type="match status" value="1"/>
</dbReference>
<comment type="caution">
    <text evidence="12">The sequence shown here is derived from an EMBL/GenBank/DDBJ whole genome shotgun (WGS) entry which is preliminary data.</text>
</comment>
<dbReference type="SMART" id="SM00387">
    <property type="entry name" value="HATPase_c"/>
    <property type="match status" value="1"/>
</dbReference>
<evidence type="ECO:0000256" key="3">
    <source>
        <dbReference type="ARBA" id="ARBA00012438"/>
    </source>
</evidence>
<dbReference type="EC" id="2.7.13.3" evidence="3"/>
<evidence type="ECO:0000259" key="11">
    <source>
        <dbReference type="PROSITE" id="PS50109"/>
    </source>
</evidence>
<dbReference type="SUPFAM" id="SSF47384">
    <property type="entry name" value="Homodimeric domain of signal transducing histidine kinase"/>
    <property type="match status" value="1"/>
</dbReference>
<dbReference type="Gene3D" id="3.30.565.10">
    <property type="entry name" value="Histidine kinase-like ATPase, C-terminal domain"/>
    <property type="match status" value="1"/>
</dbReference>
<evidence type="ECO:0000256" key="2">
    <source>
        <dbReference type="ARBA" id="ARBA00004651"/>
    </source>
</evidence>
<sequence>MIRALPDTLARMPLTVAVPGLVLVLLLGVSILVSERVVTRMVAMQERHLSDLAETYLDGLAASLLPAVLRNDIWEVFDTLDRAAVSYRGLSPIQAVVVDDAGLVLAASDPVAAPVLEPPPEDLARAIGGRVPVIDAARGRAFLWRSLTVSGTSVGTILAEVDITALIRERREVIVTLVVTNLLLTLALACVGYLLVRRLIAPARVLTRHLVDGISGPFEPVPTADLPLTGTESRRMIDAYNGLVETERSRTHLMQRLAEEERLASLGRLASGMAHEINNPLGGLFTALDTLKRHGDSRPDVRETSIRLLETGLTGIRDAVAATLHTYRPERLGSGLTPADLEDVRLLVSPEIKRRGQRLTWHNGLDRRIALPGAPVRQALLNLVLNASAATPDAGTVGVGIGIGVEAGGLCLIVHDQGPGLPDDAAALLTRSQGAAPIGSDGLGLWMIRRSVDDLGGTITVGRASPGGSRIRLDIPVPKEGIADDRA</sequence>
<keyword evidence="13" id="KW-1185">Reference proteome</keyword>
<feature type="transmembrane region" description="Helical" evidence="10">
    <location>
        <begin position="12"/>
        <end position="34"/>
    </location>
</feature>
<feature type="transmembrane region" description="Helical" evidence="10">
    <location>
        <begin position="173"/>
        <end position="196"/>
    </location>
</feature>
<dbReference type="GO" id="GO:0000155">
    <property type="term" value="F:phosphorelay sensor kinase activity"/>
    <property type="evidence" value="ECO:0007669"/>
    <property type="project" value="InterPro"/>
</dbReference>
<feature type="domain" description="Histidine kinase" evidence="11">
    <location>
        <begin position="272"/>
        <end position="479"/>
    </location>
</feature>
<comment type="catalytic activity">
    <reaction evidence="1">
        <text>ATP + protein L-histidine = ADP + protein N-phospho-L-histidine.</text>
        <dbReference type="EC" id="2.7.13.3"/>
    </reaction>
</comment>
<dbReference type="EMBL" id="WIVE01000072">
    <property type="protein sequence ID" value="MQX38127.1"/>
    <property type="molecule type" value="Genomic_DNA"/>
</dbReference>
<dbReference type="InterPro" id="IPR005467">
    <property type="entry name" value="His_kinase_dom"/>
</dbReference>
<evidence type="ECO:0000313" key="12">
    <source>
        <dbReference type="EMBL" id="MQX38127.1"/>
    </source>
</evidence>